<feature type="domain" description="ABC transporter" evidence="8">
    <location>
        <begin position="362"/>
        <end position="597"/>
    </location>
</feature>
<keyword evidence="11" id="KW-1185">Reference proteome</keyword>
<dbReference type="PROSITE" id="PS00211">
    <property type="entry name" value="ABC_TRANSPORTER_1"/>
    <property type="match status" value="1"/>
</dbReference>
<gene>
    <name evidence="10" type="ORF">BJP37_06255</name>
</gene>
<dbReference type="PROSITE" id="PS50893">
    <property type="entry name" value="ABC_TRANSPORTER_2"/>
    <property type="match status" value="1"/>
</dbReference>
<dbReference type="Gene3D" id="3.40.50.300">
    <property type="entry name" value="P-loop containing nucleotide triphosphate hydrolases"/>
    <property type="match status" value="1"/>
</dbReference>
<dbReference type="Proteomes" id="UP000186657">
    <property type="component" value="Unassembled WGS sequence"/>
</dbReference>
<evidence type="ECO:0000256" key="3">
    <source>
        <dbReference type="ARBA" id="ARBA00022741"/>
    </source>
</evidence>
<dbReference type="InterPro" id="IPR011527">
    <property type="entry name" value="ABC1_TM_dom"/>
</dbReference>
<feature type="domain" description="ABC transmembrane type-1" evidence="9">
    <location>
        <begin position="19"/>
        <end position="328"/>
    </location>
</feature>
<dbReference type="CDD" id="cd07346">
    <property type="entry name" value="ABC_6TM_exporters"/>
    <property type="match status" value="1"/>
</dbReference>
<protein>
    <submittedName>
        <fullName evidence="10">ABC transporter ATP-binding protein</fullName>
    </submittedName>
</protein>
<dbReference type="SUPFAM" id="SSF90123">
    <property type="entry name" value="ABC transporter transmembrane region"/>
    <property type="match status" value="1"/>
</dbReference>
<keyword evidence="2 7" id="KW-0812">Transmembrane</keyword>
<dbReference type="Pfam" id="PF00664">
    <property type="entry name" value="ABC_membrane"/>
    <property type="match status" value="1"/>
</dbReference>
<sequence length="678" mass="75500">MSPNRLLLSYALRHPTWIVLTVLLGFSSAMFNSVGTTIIVPLVLEFLGQKKLELSKAPPIIQKTMGLFEGFEGGDRLLIMVLVVLLAIVLKNVANYVNILVSTHLSKKLINTFRKEGIKLLLDVDLDFYAKTKIGDIINRISQEIGRGANAIKLAIQLFTTVITIFVFVFLLISISWQLTIATSILLLGVFVINQFFVKRSKEFGKVLSEKSRGYSGALLEILTGIRLIKSVSSEQDEYQRIEKFIDEREQAEFQSQANFAAINPINEVSGILAILAIVFVGKNLLLKDSSAEELEAISTVLGIYLFLLFRLLPVISQLNGQRSRFANVSASTAIVADFLRRDNKPIMSNGKNIYTKLSQEIRIENLSFAYPGHQDSVLNGVNLSIPKGTTMALVGASGAGKSTLADLLPRFYDPVEGRITIDGTDLKDYDISSLRQAMGVVSQDTFLFNNSVRNNIAYGMKDVTEADIIAAAKRANAYEFIMQLPQGFDTKVGDRGVMLSGGQRQRMAIARALLRNPDILILDEATSALDTVSERLVQQAIDELCRDRTTVVIAHRLSTIQKAHQIVVMEKGQVVEIGTHEELLKKEGYYSRLYKMQFEHNSNGEVKNVVKKELIKTSHEVRTHLTPMIVCLQLVVNDLVDSPQERQELTEEAYHSAVRLLKTLEYLEESSAIKSIA</sequence>
<dbReference type="CDD" id="cd03251">
    <property type="entry name" value="ABCC_MsbA"/>
    <property type="match status" value="1"/>
</dbReference>
<reference evidence="10 11" key="1">
    <citation type="submission" date="2016-10" db="EMBL/GenBank/DDBJ databases">
        <title>Comparative genomics uncovers the prolific and rare metabolic potential of the cyanobacterial genus Moorea.</title>
        <authorList>
            <person name="Leao T."/>
            <person name="Castelao G."/>
            <person name="Korobeynikov A."/>
            <person name="Monroe E.A."/>
            <person name="Podell S."/>
            <person name="Glukhov E."/>
            <person name="Allen E."/>
            <person name="Gerwick W.H."/>
            <person name="Gerwick L."/>
        </authorList>
    </citation>
    <scope>NUCLEOTIDE SEQUENCE [LARGE SCALE GENOMIC DNA]</scope>
    <source>
        <strain evidence="10 11">PNG5-198</strain>
    </source>
</reference>
<evidence type="ECO:0000256" key="6">
    <source>
        <dbReference type="ARBA" id="ARBA00023136"/>
    </source>
</evidence>
<dbReference type="PANTHER" id="PTHR43394">
    <property type="entry name" value="ATP-DEPENDENT PERMEASE MDL1, MITOCHONDRIAL"/>
    <property type="match status" value="1"/>
</dbReference>
<evidence type="ECO:0000256" key="7">
    <source>
        <dbReference type="SAM" id="Phobius"/>
    </source>
</evidence>
<accession>A0A1U7MYD2</accession>
<dbReference type="Gene3D" id="1.20.1560.10">
    <property type="entry name" value="ABC transporter type 1, transmembrane domain"/>
    <property type="match status" value="1"/>
</dbReference>
<organism evidence="10 11">
    <name type="scientific">Moorena bouillonii PNG</name>
    <dbReference type="NCBI Taxonomy" id="568701"/>
    <lineage>
        <taxon>Bacteria</taxon>
        <taxon>Bacillati</taxon>
        <taxon>Cyanobacteriota</taxon>
        <taxon>Cyanophyceae</taxon>
        <taxon>Coleofasciculales</taxon>
        <taxon>Coleofasciculaceae</taxon>
        <taxon>Moorena</taxon>
    </lineage>
</organism>
<dbReference type="InterPro" id="IPR003593">
    <property type="entry name" value="AAA+_ATPase"/>
</dbReference>
<keyword evidence="5 7" id="KW-1133">Transmembrane helix</keyword>
<dbReference type="InterPro" id="IPR027417">
    <property type="entry name" value="P-loop_NTPase"/>
</dbReference>
<proteinExistence type="predicted"/>
<feature type="transmembrane region" description="Helical" evidence="7">
    <location>
        <begin position="269"/>
        <end position="286"/>
    </location>
</feature>
<dbReference type="GO" id="GO:0015421">
    <property type="term" value="F:ABC-type oligopeptide transporter activity"/>
    <property type="evidence" value="ECO:0007669"/>
    <property type="project" value="TreeGrafter"/>
</dbReference>
<feature type="transmembrane region" description="Helical" evidence="7">
    <location>
        <begin position="20"/>
        <end position="44"/>
    </location>
</feature>
<dbReference type="GO" id="GO:0016887">
    <property type="term" value="F:ATP hydrolysis activity"/>
    <property type="evidence" value="ECO:0007669"/>
    <property type="project" value="InterPro"/>
</dbReference>
<name>A0A1U7MYD2_9CYAN</name>
<feature type="transmembrane region" description="Helical" evidence="7">
    <location>
        <begin position="298"/>
        <end position="316"/>
    </location>
</feature>
<dbReference type="PANTHER" id="PTHR43394:SF1">
    <property type="entry name" value="ATP-BINDING CASSETTE SUB-FAMILY B MEMBER 10, MITOCHONDRIAL"/>
    <property type="match status" value="1"/>
</dbReference>
<feature type="transmembrane region" description="Helical" evidence="7">
    <location>
        <begin position="179"/>
        <end position="198"/>
    </location>
</feature>
<comment type="subcellular location">
    <subcellularLocation>
        <location evidence="1">Cell membrane</location>
        <topology evidence="1">Multi-pass membrane protein</topology>
    </subcellularLocation>
</comment>
<dbReference type="EMBL" id="MKZS01000001">
    <property type="protein sequence ID" value="OLT58706.1"/>
    <property type="molecule type" value="Genomic_DNA"/>
</dbReference>
<evidence type="ECO:0000313" key="10">
    <source>
        <dbReference type="EMBL" id="OLT58706.1"/>
    </source>
</evidence>
<evidence type="ECO:0000256" key="4">
    <source>
        <dbReference type="ARBA" id="ARBA00022840"/>
    </source>
</evidence>
<comment type="caution">
    <text evidence="10">The sequence shown here is derived from an EMBL/GenBank/DDBJ whole genome shotgun (WGS) entry which is preliminary data.</text>
</comment>
<evidence type="ECO:0000256" key="2">
    <source>
        <dbReference type="ARBA" id="ARBA00022692"/>
    </source>
</evidence>
<dbReference type="AlphaFoldDB" id="A0A1U7MYD2"/>
<dbReference type="SUPFAM" id="SSF52540">
    <property type="entry name" value="P-loop containing nucleoside triphosphate hydrolases"/>
    <property type="match status" value="1"/>
</dbReference>
<dbReference type="GO" id="GO:0005524">
    <property type="term" value="F:ATP binding"/>
    <property type="evidence" value="ECO:0007669"/>
    <property type="project" value="UniProtKB-KW"/>
</dbReference>
<feature type="transmembrane region" description="Helical" evidence="7">
    <location>
        <begin position="77"/>
        <end position="101"/>
    </location>
</feature>
<dbReference type="GO" id="GO:0005886">
    <property type="term" value="C:plasma membrane"/>
    <property type="evidence" value="ECO:0007669"/>
    <property type="project" value="UniProtKB-SubCell"/>
</dbReference>
<dbReference type="InterPro" id="IPR039421">
    <property type="entry name" value="Type_1_exporter"/>
</dbReference>
<evidence type="ECO:0000259" key="8">
    <source>
        <dbReference type="PROSITE" id="PS50893"/>
    </source>
</evidence>
<dbReference type="InterPro" id="IPR017871">
    <property type="entry name" value="ABC_transporter-like_CS"/>
</dbReference>
<dbReference type="FunFam" id="3.40.50.300:FF:000218">
    <property type="entry name" value="Multidrug ABC transporter ATP-binding protein"/>
    <property type="match status" value="1"/>
</dbReference>
<dbReference type="GO" id="GO:0090374">
    <property type="term" value="P:oligopeptide export from mitochondrion"/>
    <property type="evidence" value="ECO:0007669"/>
    <property type="project" value="TreeGrafter"/>
</dbReference>
<keyword evidence="3" id="KW-0547">Nucleotide-binding</keyword>
<dbReference type="InterPro" id="IPR003439">
    <property type="entry name" value="ABC_transporter-like_ATP-bd"/>
</dbReference>
<keyword evidence="4 10" id="KW-0067">ATP-binding</keyword>
<evidence type="ECO:0000259" key="9">
    <source>
        <dbReference type="PROSITE" id="PS50929"/>
    </source>
</evidence>
<dbReference type="InterPro" id="IPR036640">
    <property type="entry name" value="ABC1_TM_sf"/>
</dbReference>
<evidence type="ECO:0000256" key="5">
    <source>
        <dbReference type="ARBA" id="ARBA00022989"/>
    </source>
</evidence>
<dbReference type="Pfam" id="PF00005">
    <property type="entry name" value="ABC_tran"/>
    <property type="match status" value="1"/>
</dbReference>
<dbReference type="RefSeq" id="WP_075897416.1">
    <property type="nucleotide sequence ID" value="NZ_MKZS01000001.1"/>
</dbReference>
<evidence type="ECO:0000256" key="1">
    <source>
        <dbReference type="ARBA" id="ARBA00004651"/>
    </source>
</evidence>
<dbReference type="PROSITE" id="PS50929">
    <property type="entry name" value="ABC_TM1F"/>
    <property type="match status" value="1"/>
</dbReference>
<keyword evidence="6 7" id="KW-0472">Membrane</keyword>
<feature type="transmembrane region" description="Helical" evidence="7">
    <location>
        <begin position="154"/>
        <end position="173"/>
    </location>
</feature>
<evidence type="ECO:0000313" key="11">
    <source>
        <dbReference type="Proteomes" id="UP000186657"/>
    </source>
</evidence>
<dbReference type="SMART" id="SM00382">
    <property type="entry name" value="AAA"/>
    <property type="match status" value="1"/>
</dbReference>